<sequence length="391" mass="45562">MAPNAPNEIKTTTPTSDEAISEVRAQVSDLIDRRYDTKWNILRWLQGNEYNVSKTVHQLRKHLKWRKERKLDEPESQSLLQLSKIRQEYAPLCILGRNRKKWRSIVGFGSSWQNRREDFENIQRHLMQMEEELGVQCYMDYIFDLDGLSFDPTLLGVVNGPFRVSWQLVGQHYREFIDKFIVVNSPSYINVLWSAISQFVPEQSKARIVFAGASWKEELLEICDADCLPEKLGGTIPDNEVVKEVKPVPKELYWKPPTGYPTLETMHKISISASKHRTLIYKLDANTEVLLYNHNENDITFTVYFSQKENAKDEELEVAIPAIPKCGLPAIDCFDYVAEQTGYYYIRLANEASWLFPSTYRFFVVERSSGQEIQAINQKEKWIKQAFKTKK</sequence>
<dbReference type="InterPro" id="IPR053302">
    <property type="entry name" value="CRAL-TRIO_domain"/>
</dbReference>
<proteinExistence type="predicted"/>
<evidence type="ECO:0000259" key="1">
    <source>
        <dbReference type="PROSITE" id="PS50191"/>
    </source>
</evidence>
<protein>
    <recommendedName>
        <fullName evidence="1">CRAL-TRIO domain-containing protein</fullName>
    </recommendedName>
</protein>
<comment type="caution">
    <text evidence="2">The sequence shown here is derived from an EMBL/GenBank/DDBJ whole genome shotgun (WGS) entry which is preliminary data.</text>
</comment>
<dbReference type="Gene3D" id="2.60.120.680">
    <property type="entry name" value="GOLD domain"/>
    <property type="match status" value="1"/>
</dbReference>
<keyword evidence="3" id="KW-1185">Reference proteome</keyword>
<gene>
    <name evidence="2" type="ORF">CAUJ_LOCUS11828</name>
</gene>
<dbReference type="OrthoDB" id="1434354at2759"/>
<dbReference type="InterPro" id="IPR058960">
    <property type="entry name" value="Ctg-1-like_C"/>
</dbReference>
<dbReference type="SMART" id="SM00516">
    <property type="entry name" value="SEC14"/>
    <property type="match status" value="1"/>
</dbReference>
<dbReference type="Pfam" id="PF25883">
    <property type="entry name" value="F28H7_8_C"/>
    <property type="match status" value="1"/>
</dbReference>
<dbReference type="PROSITE" id="PS50191">
    <property type="entry name" value="CRAL_TRIO"/>
    <property type="match status" value="1"/>
</dbReference>
<dbReference type="CDD" id="cd00170">
    <property type="entry name" value="SEC14"/>
    <property type="match status" value="1"/>
</dbReference>
<dbReference type="SUPFAM" id="SSF46938">
    <property type="entry name" value="CRAL/TRIO N-terminal domain"/>
    <property type="match status" value="1"/>
</dbReference>
<evidence type="ECO:0000313" key="2">
    <source>
        <dbReference type="EMBL" id="CAD6195910.1"/>
    </source>
</evidence>
<dbReference type="Gene3D" id="3.40.525.10">
    <property type="entry name" value="CRAL-TRIO lipid binding domain"/>
    <property type="match status" value="1"/>
</dbReference>
<dbReference type="Proteomes" id="UP000835052">
    <property type="component" value="Unassembled WGS sequence"/>
</dbReference>
<dbReference type="AlphaFoldDB" id="A0A8S1HIY3"/>
<reference evidence="2" key="1">
    <citation type="submission" date="2020-10" db="EMBL/GenBank/DDBJ databases">
        <authorList>
            <person name="Kikuchi T."/>
        </authorList>
    </citation>
    <scope>NUCLEOTIDE SEQUENCE</scope>
    <source>
        <strain evidence="2">NKZ352</strain>
    </source>
</reference>
<dbReference type="InterPro" id="IPR001251">
    <property type="entry name" value="CRAL-TRIO_dom"/>
</dbReference>
<organism evidence="2 3">
    <name type="scientific">Caenorhabditis auriculariae</name>
    <dbReference type="NCBI Taxonomy" id="2777116"/>
    <lineage>
        <taxon>Eukaryota</taxon>
        <taxon>Metazoa</taxon>
        <taxon>Ecdysozoa</taxon>
        <taxon>Nematoda</taxon>
        <taxon>Chromadorea</taxon>
        <taxon>Rhabditida</taxon>
        <taxon>Rhabditina</taxon>
        <taxon>Rhabditomorpha</taxon>
        <taxon>Rhabditoidea</taxon>
        <taxon>Rhabditidae</taxon>
        <taxon>Peloderinae</taxon>
        <taxon>Caenorhabditis</taxon>
    </lineage>
</organism>
<dbReference type="PANTHER" id="PTHR47159">
    <property type="entry name" value="PROTEIN CBG07705-RELATED"/>
    <property type="match status" value="1"/>
</dbReference>
<dbReference type="Pfam" id="PF00650">
    <property type="entry name" value="CRAL_TRIO"/>
    <property type="match status" value="1"/>
</dbReference>
<dbReference type="InterPro" id="IPR036273">
    <property type="entry name" value="CRAL/TRIO_N_dom_sf"/>
</dbReference>
<evidence type="ECO:0000313" key="3">
    <source>
        <dbReference type="Proteomes" id="UP000835052"/>
    </source>
</evidence>
<dbReference type="PANTHER" id="PTHR47159:SF1">
    <property type="entry name" value="CRAL-TRIO DOMAIN-CONTAINING PROTEIN F28H7.8"/>
    <property type="match status" value="1"/>
</dbReference>
<accession>A0A8S1HIY3</accession>
<feature type="domain" description="CRAL-TRIO" evidence="1">
    <location>
        <begin position="119"/>
        <end position="240"/>
    </location>
</feature>
<name>A0A8S1HIY3_9PELO</name>
<dbReference type="EMBL" id="CAJGYM010000062">
    <property type="protein sequence ID" value="CAD6195910.1"/>
    <property type="molecule type" value="Genomic_DNA"/>
</dbReference>
<dbReference type="SUPFAM" id="SSF52087">
    <property type="entry name" value="CRAL/TRIO domain"/>
    <property type="match status" value="1"/>
</dbReference>
<dbReference type="InterPro" id="IPR036865">
    <property type="entry name" value="CRAL-TRIO_dom_sf"/>
</dbReference>